<organism evidence="1 2">
    <name type="scientific">Lactarius akahatsu</name>
    <dbReference type="NCBI Taxonomy" id="416441"/>
    <lineage>
        <taxon>Eukaryota</taxon>
        <taxon>Fungi</taxon>
        <taxon>Dikarya</taxon>
        <taxon>Basidiomycota</taxon>
        <taxon>Agaricomycotina</taxon>
        <taxon>Agaricomycetes</taxon>
        <taxon>Russulales</taxon>
        <taxon>Russulaceae</taxon>
        <taxon>Lactarius</taxon>
    </lineage>
</organism>
<protein>
    <submittedName>
        <fullName evidence="1">Uncharacterized protein</fullName>
    </submittedName>
</protein>
<evidence type="ECO:0000313" key="2">
    <source>
        <dbReference type="Proteomes" id="UP001201163"/>
    </source>
</evidence>
<evidence type="ECO:0000313" key="1">
    <source>
        <dbReference type="EMBL" id="KAH8981420.1"/>
    </source>
</evidence>
<dbReference type="Proteomes" id="UP001201163">
    <property type="component" value="Unassembled WGS sequence"/>
</dbReference>
<keyword evidence="2" id="KW-1185">Reference proteome</keyword>
<sequence length="82" mass="9227">MRRTSSRLHYLVWILAADFTECFFSPSSLLCTHIFFNSADRTAVGRTSIFSAAQTRTIVIILLADLLPGVKADCRIDSYAPW</sequence>
<dbReference type="EMBL" id="JAKELL010000117">
    <property type="protein sequence ID" value="KAH8981420.1"/>
    <property type="molecule type" value="Genomic_DNA"/>
</dbReference>
<accession>A0AAD4Q8R6</accession>
<name>A0AAD4Q8R6_9AGAM</name>
<comment type="caution">
    <text evidence="1">The sequence shown here is derived from an EMBL/GenBank/DDBJ whole genome shotgun (WGS) entry which is preliminary data.</text>
</comment>
<proteinExistence type="predicted"/>
<dbReference type="AlphaFoldDB" id="A0AAD4Q8R6"/>
<reference evidence="1" key="1">
    <citation type="submission" date="2022-01" db="EMBL/GenBank/DDBJ databases">
        <title>Comparative genomics reveals a dynamic genome evolution in the ectomycorrhizal milk-cap (Lactarius) mushrooms.</title>
        <authorList>
            <consortium name="DOE Joint Genome Institute"/>
            <person name="Lebreton A."/>
            <person name="Tang N."/>
            <person name="Kuo A."/>
            <person name="LaButti K."/>
            <person name="Drula E."/>
            <person name="Barry K."/>
            <person name="Clum A."/>
            <person name="Lipzen A."/>
            <person name="Mousain D."/>
            <person name="Ng V."/>
            <person name="Wang R."/>
            <person name="Wang X."/>
            <person name="Dai Y."/>
            <person name="Henrissat B."/>
            <person name="Grigoriev I.V."/>
            <person name="Guerin-Laguette A."/>
            <person name="Yu F."/>
            <person name="Martin F.M."/>
        </authorList>
    </citation>
    <scope>NUCLEOTIDE SEQUENCE</scope>
    <source>
        <strain evidence="1">QP</strain>
    </source>
</reference>
<gene>
    <name evidence="1" type="ORF">EDB92DRAFT_188907</name>
</gene>